<accession>A0A124GP05</accession>
<sequence>MILDGPIWFDQSCFQAKCCALYNNIYAYFPPESLASSTVPALLLVMDQ</sequence>
<name>A0A124GP05_PICGL</name>
<reference evidence="1" key="1">
    <citation type="journal article" date="2015" name="Genome Biol. Evol.">
        <title>Organellar Genomes of White Spruce (Picea glauca): Assembly and Annotation.</title>
        <authorList>
            <person name="Jackman S.D."/>
            <person name="Warren R.L."/>
            <person name="Gibb E.A."/>
            <person name="Vandervalk B.P."/>
            <person name="Mohamadi H."/>
            <person name="Chu J."/>
            <person name="Raymond A."/>
            <person name="Pleasance S."/>
            <person name="Coope R."/>
            <person name="Wildung M.R."/>
            <person name="Ritland C.E."/>
            <person name="Bousquet J."/>
            <person name="Jones S.J."/>
            <person name="Bohlmann J."/>
            <person name="Birol I."/>
        </authorList>
    </citation>
    <scope>NUCLEOTIDE SEQUENCE [LARGE SCALE GENOMIC DNA]</scope>
    <source>
        <tissue evidence="1">Flushing bud</tissue>
    </source>
</reference>
<dbReference type="EMBL" id="LKAM01000001">
    <property type="protein sequence ID" value="KUM50453.1"/>
    <property type="molecule type" value="Genomic_DNA"/>
</dbReference>
<evidence type="ECO:0000313" key="1">
    <source>
        <dbReference type="EMBL" id="KUM50453.1"/>
    </source>
</evidence>
<comment type="caution">
    <text evidence="1">The sequence shown here is derived from an EMBL/GenBank/DDBJ whole genome shotgun (WGS) entry which is preliminary data.</text>
</comment>
<dbReference type="AlphaFoldDB" id="A0A124GP05"/>
<geneLocation type="mitochondrion" evidence="1"/>
<gene>
    <name evidence="1" type="ORF">ABT39_MTgene296</name>
</gene>
<keyword evidence="1" id="KW-0496">Mitochondrion</keyword>
<organism evidence="1">
    <name type="scientific">Picea glauca</name>
    <name type="common">White spruce</name>
    <name type="synonym">Pinus glauca</name>
    <dbReference type="NCBI Taxonomy" id="3330"/>
    <lineage>
        <taxon>Eukaryota</taxon>
        <taxon>Viridiplantae</taxon>
        <taxon>Streptophyta</taxon>
        <taxon>Embryophyta</taxon>
        <taxon>Tracheophyta</taxon>
        <taxon>Spermatophyta</taxon>
        <taxon>Pinopsida</taxon>
        <taxon>Pinidae</taxon>
        <taxon>Conifers I</taxon>
        <taxon>Pinales</taxon>
        <taxon>Pinaceae</taxon>
        <taxon>Picea</taxon>
    </lineage>
</organism>
<proteinExistence type="predicted"/>
<protein>
    <submittedName>
        <fullName evidence="1">Uncharacterized protein</fullName>
    </submittedName>
</protein>